<keyword evidence="2" id="KW-0472">Membrane</keyword>
<dbReference type="Gene3D" id="1.20.1640.10">
    <property type="entry name" value="Multidrug efflux transporter AcrB transmembrane domain"/>
    <property type="match status" value="2"/>
</dbReference>
<keyword evidence="2" id="KW-1133">Transmembrane helix</keyword>
<feature type="transmembrane region" description="Helical" evidence="2">
    <location>
        <begin position="494"/>
        <end position="516"/>
    </location>
</feature>
<evidence type="ECO:0000313" key="3">
    <source>
        <dbReference type="EMBL" id="MBO0348366.1"/>
    </source>
</evidence>
<sequence>MPTTIIPSQPPQDDDSQQQDIPDVGKASPVTKFFFLKPVFGILLCFLLLIGGLIGAASMVKEGDPDINVAIASIETIWPGADPETIENQITDKIEKQLKSLKGLKEISSASYDGRSRIVVEFRAEAPVNESIALLRAQVDEAKPELPKDAEQPKVEQISVQDTPVLTIGLFGNIDMAVLSRAGEDIKDILEKVPNVRKVELGGERKEVIHVQLTPSRLTTLGISPTQVSTAIQQGNIDMPWEQVESDRIGTQVRLYGRFRSVEDLQDLPVARLGGSNGRVVRLKEIAEVRRDLEREKNRAFLSWNGGEFEPVINVDVVKVPGSDTIKVVEDSIAALDLAQQNPNLWPYGLEYRVINSDAETITKDLLRLFNNCWQGILVVFVILFFALSWREALIAGLSIPLTFIGAIAILWIGGQTLNTMVTIGMILALGLLVDVYILMMEGLHEGIFVRGLTFNQAALSTVKTYALPAFSGQLTTILAMAPLMAISGTMGKFIRFIPISAITCLVLSYIIALLIDVPLSRFLLGNIKGKGKKTFIDKLNESTAQRYAKWSLKTTVRNKKTASLWVLGAVSLFVCTLILVGTVPGTLFPNSDKLKMSINVELPPTTTLDTSQRVADEIGEVLRQKDYLTNTIKFVGQRSNLVTESGMKPNQGNYLVGFSAMFTPKTERELYSFEYDLQVRQELDQLIRKYPGTSLVVNTESTGEGGDPIAIQIQGRDMTELRRISGEVQIALRQIRGTIDVRDDLGALRPDIKFRPRREAMNFYGLNPDDLAMQGRYTMTDNEIGSFPIGGGEEDLEIRLSTAWPSRGGAVGGPTRQDELQTIRLFAGDRTLSAAQVLESEFGSAPLSIVHQDTQRTVTVFAKTENRTVGEILGNLQPEIDEMRRQWPQGYDYKFAGEAQTQSETFGSAQQMAGVAIFLVFAVLVIQFGSFTQPFIIMLTIPFGLIGTFGGFFLAWIPISFPAVIGIISLVGIVVNNAIVMVETMNTYRDRGMTIQMAAVQGAADRLRPVLSTSLTTIGGVVPLAFSDPVWFPLCAAIGFGLTASTAIALLVVPALYLLLTPKPSVSAEHLE</sequence>
<evidence type="ECO:0000256" key="1">
    <source>
        <dbReference type="SAM" id="MobiDB-lite"/>
    </source>
</evidence>
<feature type="transmembrane region" description="Helical" evidence="2">
    <location>
        <begin position="563"/>
        <end position="589"/>
    </location>
</feature>
<feature type="transmembrane region" description="Helical" evidence="2">
    <location>
        <begin position="913"/>
        <end position="930"/>
    </location>
</feature>
<dbReference type="SUPFAM" id="SSF82693">
    <property type="entry name" value="Multidrug efflux transporter AcrB pore domain, PN1, PN2, PC1 and PC2 subdomains"/>
    <property type="match status" value="2"/>
</dbReference>
<feature type="transmembrane region" description="Helical" evidence="2">
    <location>
        <begin position="1031"/>
        <end position="1061"/>
    </location>
</feature>
<dbReference type="PANTHER" id="PTHR32063:SF0">
    <property type="entry name" value="SWARMING MOTILITY PROTEIN SWRC"/>
    <property type="match status" value="1"/>
</dbReference>
<name>A0ABS3FMN6_9CYAN</name>
<comment type="caution">
    <text evidence="3">The sequence shown here is derived from an EMBL/GenBank/DDBJ whole genome shotgun (WGS) entry which is preliminary data.</text>
</comment>
<feature type="transmembrane region" description="Helical" evidence="2">
    <location>
        <begin position="39"/>
        <end position="60"/>
    </location>
</feature>
<dbReference type="Gene3D" id="3.30.2090.10">
    <property type="entry name" value="Multidrug efflux transporter AcrB TolC docking domain, DN and DC subdomains"/>
    <property type="match status" value="2"/>
</dbReference>
<dbReference type="Pfam" id="PF00873">
    <property type="entry name" value="ACR_tran"/>
    <property type="match status" value="1"/>
</dbReference>
<dbReference type="SUPFAM" id="SSF82866">
    <property type="entry name" value="Multidrug efflux transporter AcrB transmembrane domain"/>
    <property type="match status" value="2"/>
</dbReference>
<dbReference type="SUPFAM" id="SSF82714">
    <property type="entry name" value="Multidrug efflux transporter AcrB TolC docking domain, DN and DC subdomains"/>
    <property type="match status" value="1"/>
</dbReference>
<dbReference type="PRINTS" id="PR00702">
    <property type="entry name" value="ACRIFLAVINRP"/>
</dbReference>
<feature type="transmembrane region" description="Helical" evidence="2">
    <location>
        <begin position="369"/>
        <end position="388"/>
    </location>
</feature>
<dbReference type="PANTHER" id="PTHR32063">
    <property type="match status" value="1"/>
</dbReference>
<protein>
    <submittedName>
        <fullName evidence="3">Efflux RND transporter permease subunit</fullName>
    </submittedName>
</protein>
<gene>
    <name evidence="3" type="ORF">J0895_04450</name>
</gene>
<feature type="transmembrane region" description="Helical" evidence="2">
    <location>
        <begin position="964"/>
        <end position="983"/>
    </location>
</feature>
<proteinExistence type="predicted"/>
<accession>A0ABS3FMN6</accession>
<feature type="region of interest" description="Disordered" evidence="1">
    <location>
        <begin position="1"/>
        <end position="23"/>
    </location>
</feature>
<feature type="transmembrane region" description="Helical" evidence="2">
    <location>
        <begin position="421"/>
        <end position="440"/>
    </location>
</feature>
<dbReference type="RefSeq" id="WP_207086915.1">
    <property type="nucleotide sequence ID" value="NZ_JAFLQW010000117.1"/>
</dbReference>
<dbReference type="Gene3D" id="3.30.70.1320">
    <property type="entry name" value="Multidrug efflux transporter AcrB pore domain like"/>
    <property type="match status" value="1"/>
</dbReference>
<dbReference type="EMBL" id="JAFLQW010000117">
    <property type="protein sequence ID" value="MBO0348366.1"/>
    <property type="molecule type" value="Genomic_DNA"/>
</dbReference>
<evidence type="ECO:0000256" key="2">
    <source>
        <dbReference type="SAM" id="Phobius"/>
    </source>
</evidence>
<dbReference type="Proteomes" id="UP000664844">
    <property type="component" value="Unassembled WGS sequence"/>
</dbReference>
<dbReference type="InterPro" id="IPR001036">
    <property type="entry name" value="Acrflvin-R"/>
</dbReference>
<keyword evidence="2" id="KW-0812">Transmembrane</keyword>
<reference evidence="3 4" key="1">
    <citation type="submission" date="2021-03" db="EMBL/GenBank/DDBJ databases">
        <title>Metabolic Capacity of the Antarctic Cyanobacterium Phormidium pseudopriestleyi that Sustains Oxygenic Photosynthesis in the Presence of Hydrogen Sulfide.</title>
        <authorList>
            <person name="Lumian J.E."/>
            <person name="Jungblut A.D."/>
            <person name="Dillon M.L."/>
            <person name="Hawes I."/>
            <person name="Doran P.T."/>
            <person name="Mackey T.J."/>
            <person name="Dick G.J."/>
            <person name="Grettenberger C.L."/>
            <person name="Sumner D.Y."/>
        </authorList>
    </citation>
    <scope>NUCLEOTIDE SEQUENCE [LARGE SCALE GENOMIC DNA]</scope>
    <source>
        <strain evidence="3 4">FRX01</strain>
    </source>
</reference>
<feature type="transmembrane region" description="Helical" evidence="2">
    <location>
        <begin position="394"/>
        <end position="414"/>
    </location>
</feature>
<dbReference type="Gene3D" id="3.30.70.1440">
    <property type="entry name" value="Multidrug efflux transporter AcrB pore domain"/>
    <property type="match status" value="1"/>
</dbReference>
<evidence type="ECO:0000313" key="4">
    <source>
        <dbReference type="Proteomes" id="UP000664844"/>
    </source>
</evidence>
<feature type="transmembrane region" description="Helical" evidence="2">
    <location>
        <begin position="466"/>
        <end position="487"/>
    </location>
</feature>
<keyword evidence="4" id="KW-1185">Reference proteome</keyword>
<organism evidence="3 4">
    <name type="scientific">Phormidium pseudopriestleyi FRX01</name>
    <dbReference type="NCBI Taxonomy" id="1759528"/>
    <lineage>
        <taxon>Bacteria</taxon>
        <taxon>Bacillati</taxon>
        <taxon>Cyanobacteriota</taxon>
        <taxon>Cyanophyceae</taxon>
        <taxon>Oscillatoriophycideae</taxon>
        <taxon>Oscillatoriales</taxon>
        <taxon>Oscillatoriaceae</taxon>
        <taxon>Phormidium</taxon>
    </lineage>
</organism>
<dbReference type="InterPro" id="IPR027463">
    <property type="entry name" value="AcrB_DN_DC_subdom"/>
</dbReference>
<dbReference type="Gene3D" id="3.30.70.1430">
    <property type="entry name" value="Multidrug efflux transporter AcrB pore domain"/>
    <property type="match status" value="2"/>
</dbReference>